<accession>D2Q255</accession>
<proteinExistence type="inferred from homology"/>
<dbReference type="InterPro" id="IPR052040">
    <property type="entry name" value="GTPase/Isobutyryl-CoA_mutase"/>
</dbReference>
<dbReference type="PANTHER" id="PTHR43087:SF1">
    <property type="entry name" value="LAO_AO TRANSPORT SYSTEM ATPASE"/>
    <property type="match status" value="1"/>
</dbReference>
<name>D2Q255_KRIFD</name>
<reference evidence="6 7" key="2">
    <citation type="journal article" date="2010" name="Stand. Genomic Sci.">
        <title>Complete genome sequence of Kribbella flavida type strain (IFO 14399).</title>
        <authorList>
            <person name="Pukall R."/>
            <person name="Lapidus A."/>
            <person name="Glavina Del Rio T."/>
            <person name="Copeland A."/>
            <person name="Tice H."/>
            <person name="Cheng J.-F."/>
            <person name="Lucas S."/>
            <person name="Chen F."/>
            <person name="Nolan M."/>
            <person name="LaButti K."/>
            <person name="Pati A."/>
            <person name="Ivanova N."/>
            <person name="Mavrommatis K."/>
            <person name="Mikhailova N."/>
            <person name="Pitluck S."/>
            <person name="Bruce D."/>
            <person name="Goodwin L."/>
            <person name="Land M."/>
            <person name="Hauser L."/>
            <person name="Chang Y.-J."/>
            <person name="Jeffries C.D."/>
            <person name="Chen A."/>
            <person name="Palaniappan K."/>
            <person name="Chain P."/>
            <person name="Rohde M."/>
            <person name="Goeker M."/>
            <person name="Bristow J."/>
            <person name="Eisen J.A."/>
            <person name="Markowitz V."/>
            <person name="Hugenholtz P."/>
            <person name="Kyrpides N.C."/>
            <person name="Klenk H.-P."/>
            <person name="Brettin T."/>
        </authorList>
    </citation>
    <scope>NUCLEOTIDE SEQUENCE [LARGE SCALE GENOMIC DNA]</scope>
    <source>
        <strain evidence="7">DSM 17836 / JCM 10339 / NBRC 14399</strain>
    </source>
</reference>
<dbReference type="InterPro" id="IPR027417">
    <property type="entry name" value="P-loop_NTPase"/>
</dbReference>
<reference evidence="7" key="1">
    <citation type="submission" date="2009-09" db="EMBL/GenBank/DDBJ databases">
        <title>The complete genome of Kribbella flavida DSM 17836.</title>
        <authorList>
            <consortium name="US DOE Joint Genome Institute (JGI-PGF)"/>
            <person name="Lucas S."/>
            <person name="Copeland A."/>
            <person name="Lapidus A."/>
            <person name="Glavina del Rio T."/>
            <person name="Dalin E."/>
            <person name="Tice H."/>
            <person name="Bruce D."/>
            <person name="Goodwin L."/>
            <person name="Pitluck S."/>
            <person name="Kyrpides N."/>
            <person name="Mavromatis K."/>
            <person name="Ivanova N."/>
            <person name="Saunders E."/>
            <person name="Brettin T."/>
            <person name="Detter J.C."/>
            <person name="Han C."/>
            <person name="Larimer F."/>
            <person name="Land M."/>
            <person name="Hauser L."/>
            <person name="Markowitz V."/>
            <person name="Cheng J.-F."/>
            <person name="Hugenholtz P."/>
            <person name="Woyke T."/>
            <person name="Wu D."/>
            <person name="Pukall R."/>
            <person name="Klenk H.-P."/>
            <person name="Eisen J.A."/>
        </authorList>
    </citation>
    <scope>NUCLEOTIDE SEQUENCE [LARGE SCALE GENOMIC DNA]</scope>
    <source>
        <strain evidence="7">DSM 17836 / JCM 10339 / NBRC 14399</strain>
    </source>
</reference>
<dbReference type="CDD" id="cd03114">
    <property type="entry name" value="MMAA-like"/>
    <property type="match status" value="1"/>
</dbReference>
<dbReference type="HOGENOM" id="CLU_043725_1_0_11"/>
<protein>
    <submittedName>
        <fullName evidence="6">LAO/AO transport system ATPase</fullName>
    </submittedName>
</protein>
<evidence type="ECO:0000256" key="1">
    <source>
        <dbReference type="ARBA" id="ARBA00009625"/>
    </source>
</evidence>
<keyword evidence="4" id="KW-0342">GTP-binding</keyword>
<organism evidence="6 7">
    <name type="scientific">Kribbella flavida (strain DSM 17836 / JCM 10339 / NBRC 14399)</name>
    <dbReference type="NCBI Taxonomy" id="479435"/>
    <lineage>
        <taxon>Bacteria</taxon>
        <taxon>Bacillati</taxon>
        <taxon>Actinomycetota</taxon>
        <taxon>Actinomycetes</taxon>
        <taxon>Propionibacteriales</taxon>
        <taxon>Kribbellaceae</taxon>
        <taxon>Kribbella</taxon>
    </lineage>
</organism>
<evidence type="ECO:0000256" key="2">
    <source>
        <dbReference type="ARBA" id="ARBA00022741"/>
    </source>
</evidence>
<dbReference type="NCBIfam" id="TIGR00750">
    <property type="entry name" value="lao"/>
    <property type="match status" value="1"/>
</dbReference>
<keyword evidence="2" id="KW-0547">Nucleotide-binding</keyword>
<evidence type="ECO:0000313" key="7">
    <source>
        <dbReference type="Proteomes" id="UP000007967"/>
    </source>
</evidence>
<keyword evidence="5" id="KW-0143">Chaperone</keyword>
<dbReference type="SUPFAM" id="SSF52540">
    <property type="entry name" value="P-loop containing nucleoside triphosphate hydrolases"/>
    <property type="match status" value="1"/>
</dbReference>
<dbReference type="eggNOG" id="COG1703">
    <property type="taxonomic scope" value="Bacteria"/>
</dbReference>
<evidence type="ECO:0000256" key="5">
    <source>
        <dbReference type="ARBA" id="ARBA00023186"/>
    </source>
</evidence>
<dbReference type="Gene3D" id="3.40.50.300">
    <property type="entry name" value="P-loop containing nucleotide triphosphate hydrolases"/>
    <property type="match status" value="1"/>
</dbReference>
<dbReference type="Pfam" id="PF03308">
    <property type="entry name" value="MeaB"/>
    <property type="match status" value="1"/>
</dbReference>
<dbReference type="OrthoDB" id="9778292at2"/>
<evidence type="ECO:0000256" key="4">
    <source>
        <dbReference type="ARBA" id="ARBA00023134"/>
    </source>
</evidence>
<evidence type="ECO:0000256" key="3">
    <source>
        <dbReference type="ARBA" id="ARBA00022801"/>
    </source>
</evidence>
<dbReference type="AlphaFoldDB" id="D2Q255"/>
<sequence>MSRRTAPVAELVERAREGDSRSVARLISLVEDESPLLREVMAALAPHAGQAHIVGITGSPGVGKSTSTSALVSAYRATGKRVGVLAVDPSSPFSGGALLGDRVRMQDHATDAGVFIRSMASRGHLGGLAWTTPQALRVLDAAGFDVVLVETVGVGQSEVEIAGMADTTLVLLAPGMGDGIQAAKAGILEVGDIYVVNKADRDGAQNVTRDLRAMLALAEREPDDWRPPILKTVASRNEGVDEVVAAIEDRLVWMRGSGVLADRRRSRARDEIEAIAMTALRSRFAHLHGDARLDVLAAKVATGATDPYAAADELIAAL</sequence>
<dbReference type="InterPro" id="IPR005129">
    <property type="entry name" value="GTPase_ArgK"/>
</dbReference>
<keyword evidence="3" id="KW-0378">Hydrolase</keyword>
<dbReference type="GO" id="GO:0003924">
    <property type="term" value="F:GTPase activity"/>
    <property type="evidence" value="ECO:0007669"/>
    <property type="project" value="InterPro"/>
</dbReference>
<comment type="similarity">
    <text evidence="1">Belongs to the SIMIBI class G3E GTPase family. ArgK/MeaB subfamily.</text>
</comment>
<dbReference type="STRING" id="479435.Kfla_4985"/>
<dbReference type="RefSeq" id="WP_012922555.1">
    <property type="nucleotide sequence ID" value="NC_013729.1"/>
</dbReference>
<evidence type="ECO:0000313" key="6">
    <source>
        <dbReference type="EMBL" id="ADB34001.1"/>
    </source>
</evidence>
<keyword evidence="7" id="KW-1185">Reference proteome</keyword>
<dbReference type="KEGG" id="kfl:Kfla_4985"/>
<gene>
    <name evidence="6" type="ordered locus">Kfla_4985</name>
</gene>
<dbReference type="EMBL" id="CP001736">
    <property type="protein sequence ID" value="ADB34001.1"/>
    <property type="molecule type" value="Genomic_DNA"/>
</dbReference>
<dbReference type="Proteomes" id="UP000007967">
    <property type="component" value="Chromosome"/>
</dbReference>
<dbReference type="PANTHER" id="PTHR43087">
    <property type="entry name" value="LYSINE/ARGININE/ORNITHINE TRANSPORT SYSTEM KINASE"/>
    <property type="match status" value="1"/>
</dbReference>
<dbReference type="GO" id="GO:0005525">
    <property type="term" value="F:GTP binding"/>
    <property type="evidence" value="ECO:0007669"/>
    <property type="project" value="UniProtKB-KW"/>
</dbReference>